<protein>
    <submittedName>
        <fullName evidence="1">Uncharacterized protein</fullName>
    </submittedName>
</protein>
<evidence type="ECO:0000313" key="2">
    <source>
        <dbReference type="Proteomes" id="UP001058860"/>
    </source>
</evidence>
<sequence>MDLGRLAWISTVGAALITALLLLISAYYGYAALALAVGASAAINLRD</sequence>
<organism evidence="1 2">
    <name type="scientific">Svornostia abyssi</name>
    <dbReference type="NCBI Taxonomy" id="2898438"/>
    <lineage>
        <taxon>Bacteria</taxon>
        <taxon>Bacillati</taxon>
        <taxon>Actinomycetota</taxon>
        <taxon>Thermoleophilia</taxon>
        <taxon>Solirubrobacterales</taxon>
        <taxon>Baekduiaceae</taxon>
        <taxon>Svornostia</taxon>
    </lineage>
</organism>
<proteinExistence type="predicted"/>
<dbReference type="Proteomes" id="UP001058860">
    <property type="component" value="Chromosome"/>
</dbReference>
<name>A0ABY5PEW5_9ACTN</name>
<evidence type="ECO:0000313" key="1">
    <source>
        <dbReference type="EMBL" id="UUY03178.1"/>
    </source>
</evidence>
<reference evidence="2" key="1">
    <citation type="submission" date="2021-11" db="EMBL/GenBank/DDBJ databases">
        <title>Cultivation dependent microbiological survey of springs from the worlds oldest radium mine currently devoted to the extraction of radon-saturated water.</title>
        <authorList>
            <person name="Kapinusova G."/>
            <person name="Smrhova T."/>
            <person name="Strejcek M."/>
            <person name="Suman J."/>
            <person name="Jani K."/>
            <person name="Pajer P."/>
            <person name="Uhlik O."/>
        </authorList>
    </citation>
    <scope>NUCLEOTIDE SEQUENCE [LARGE SCALE GENOMIC DNA]</scope>
    <source>
        <strain evidence="2">J379</strain>
    </source>
</reference>
<keyword evidence="2" id="KW-1185">Reference proteome</keyword>
<dbReference type="EMBL" id="CP088295">
    <property type="protein sequence ID" value="UUY03178.1"/>
    <property type="molecule type" value="Genomic_DNA"/>
</dbReference>
<accession>A0ABY5PEW5</accession>
<gene>
    <name evidence="1" type="ORF">LRS13_21285</name>
</gene>
<dbReference type="RefSeq" id="WP_353863690.1">
    <property type="nucleotide sequence ID" value="NZ_CP088295.1"/>
</dbReference>